<keyword evidence="2" id="KW-1185">Reference proteome</keyword>
<gene>
    <name evidence="1" type="ORF">AUC31_12320</name>
</gene>
<dbReference type="Proteomes" id="UP000067683">
    <property type="component" value="Chromosome"/>
</dbReference>
<dbReference type="SUPFAM" id="SSF101386">
    <property type="entry name" value="all-alpha NTP pyrophosphatases"/>
    <property type="match status" value="1"/>
</dbReference>
<dbReference type="AlphaFoldDB" id="A0A0U2YSW2"/>
<protein>
    <submittedName>
        <fullName evidence="1">Phosphoribosyl-ATP pyrophosphohydrolase</fullName>
    </submittedName>
</protein>
<name>A0A0U2YSW2_9BACL</name>
<evidence type="ECO:0000313" key="2">
    <source>
        <dbReference type="Proteomes" id="UP000067683"/>
    </source>
</evidence>
<dbReference type="KEGG" id="prt:AUC31_12320"/>
<sequence length="108" mass="12599">MPTYNKLVRDKIPQVIENSGLQFKTRILSEEEYRTEVTKKLTEELREFEETDNPKDAVEELADILELIHAAAELNGSSFEEVEEVRVKKAEKRGGFKERIFLIEVEDE</sequence>
<dbReference type="STRING" id="200991.AUC31_12320"/>
<dbReference type="OrthoDB" id="9813491at2"/>
<evidence type="ECO:0000313" key="1">
    <source>
        <dbReference type="EMBL" id="ALS75933.1"/>
    </source>
</evidence>
<reference evidence="1" key="1">
    <citation type="submission" date="2016-01" db="EMBL/GenBank/DDBJ databases">
        <title>Complete genome of Planococcus rifietoensis type strain M8.</title>
        <authorList>
            <person name="See-Too W.S."/>
        </authorList>
    </citation>
    <scope>NUCLEOTIDE SEQUENCE [LARGE SCALE GENOMIC DNA]</scope>
    <source>
        <strain evidence="1">M8</strain>
    </source>
</reference>
<dbReference type="EMBL" id="CP013659">
    <property type="protein sequence ID" value="ALS75933.1"/>
    <property type="molecule type" value="Genomic_DNA"/>
</dbReference>
<dbReference type="GO" id="GO:0016787">
    <property type="term" value="F:hydrolase activity"/>
    <property type="evidence" value="ECO:0007669"/>
    <property type="project" value="UniProtKB-KW"/>
</dbReference>
<dbReference type="InterPro" id="IPR038735">
    <property type="entry name" value="MSMEG_1276-like_NTP-PPase_dom"/>
</dbReference>
<organism evidence="1 2">
    <name type="scientific">Planococcus rifietoensis</name>
    <dbReference type="NCBI Taxonomy" id="200991"/>
    <lineage>
        <taxon>Bacteria</taxon>
        <taxon>Bacillati</taxon>
        <taxon>Bacillota</taxon>
        <taxon>Bacilli</taxon>
        <taxon>Bacillales</taxon>
        <taxon>Caryophanaceae</taxon>
        <taxon>Planococcus</taxon>
    </lineage>
</organism>
<dbReference type="RefSeq" id="WP_058382636.1">
    <property type="nucleotide sequence ID" value="NZ_CP013659.2"/>
</dbReference>
<proteinExistence type="predicted"/>
<dbReference type="CDD" id="cd11532">
    <property type="entry name" value="NTP-PPase_COG4997"/>
    <property type="match status" value="1"/>
</dbReference>
<accession>A0A0U2YSW2</accession>